<dbReference type="EMBL" id="NEDP02001320">
    <property type="protein sequence ID" value="OWF53601.1"/>
    <property type="molecule type" value="Genomic_DNA"/>
</dbReference>
<feature type="compositionally biased region" description="Basic and acidic residues" evidence="1">
    <location>
        <begin position="682"/>
        <end position="702"/>
    </location>
</feature>
<dbReference type="Proteomes" id="UP000242188">
    <property type="component" value="Unassembled WGS sequence"/>
</dbReference>
<feature type="compositionally biased region" description="Basic residues" evidence="1">
    <location>
        <begin position="353"/>
        <end position="365"/>
    </location>
</feature>
<feature type="compositionally biased region" description="Low complexity" evidence="1">
    <location>
        <begin position="464"/>
        <end position="474"/>
    </location>
</feature>
<feature type="compositionally biased region" description="Basic and acidic residues" evidence="1">
    <location>
        <begin position="761"/>
        <end position="770"/>
    </location>
</feature>
<evidence type="ECO:0000313" key="3">
    <source>
        <dbReference type="Proteomes" id="UP000242188"/>
    </source>
</evidence>
<reference evidence="2 3" key="1">
    <citation type="journal article" date="2017" name="Nat. Ecol. Evol.">
        <title>Scallop genome provides insights into evolution of bilaterian karyotype and development.</title>
        <authorList>
            <person name="Wang S."/>
            <person name="Zhang J."/>
            <person name="Jiao W."/>
            <person name="Li J."/>
            <person name="Xun X."/>
            <person name="Sun Y."/>
            <person name="Guo X."/>
            <person name="Huan P."/>
            <person name="Dong B."/>
            <person name="Zhang L."/>
            <person name="Hu X."/>
            <person name="Sun X."/>
            <person name="Wang J."/>
            <person name="Zhao C."/>
            <person name="Wang Y."/>
            <person name="Wang D."/>
            <person name="Huang X."/>
            <person name="Wang R."/>
            <person name="Lv J."/>
            <person name="Li Y."/>
            <person name="Zhang Z."/>
            <person name="Liu B."/>
            <person name="Lu W."/>
            <person name="Hui Y."/>
            <person name="Liang J."/>
            <person name="Zhou Z."/>
            <person name="Hou R."/>
            <person name="Li X."/>
            <person name="Liu Y."/>
            <person name="Li H."/>
            <person name="Ning X."/>
            <person name="Lin Y."/>
            <person name="Zhao L."/>
            <person name="Xing Q."/>
            <person name="Dou J."/>
            <person name="Li Y."/>
            <person name="Mao J."/>
            <person name="Guo H."/>
            <person name="Dou H."/>
            <person name="Li T."/>
            <person name="Mu C."/>
            <person name="Jiang W."/>
            <person name="Fu Q."/>
            <person name="Fu X."/>
            <person name="Miao Y."/>
            <person name="Liu J."/>
            <person name="Yu Q."/>
            <person name="Li R."/>
            <person name="Liao H."/>
            <person name="Li X."/>
            <person name="Kong Y."/>
            <person name="Jiang Z."/>
            <person name="Chourrout D."/>
            <person name="Li R."/>
            <person name="Bao Z."/>
        </authorList>
    </citation>
    <scope>NUCLEOTIDE SEQUENCE [LARGE SCALE GENOMIC DNA]</scope>
    <source>
        <strain evidence="2 3">PY_sf001</strain>
    </source>
</reference>
<feature type="region of interest" description="Disordered" evidence="1">
    <location>
        <begin position="160"/>
        <end position="183"/>
    </location>
</feature>
<feature type="compositionally biased region" description="Polar residues" evidence="1">
    <location>
        <begin position="708"/>
        <end position="719"/>
    </location>
</feature>
<feature type="compositionally biased region" description="Polar residues" evidence="1">
    <location>
        <begin position="779"/>
        <end position="791"/>
    </location>
</feature>
<evidence type="ECO:0000313" key="2">
    <source>
        <dbReference type="EMBL" id="OWF53601.1"/>
    </source>
</evidence>
<keyword evidence="3" id="KW-1185">Reference proteome</keyword>
<feature type="region of interest" description="Disordered" evidence="1">
    <location>
        <begin position="313"/>
        <end position="337"/>
    </location>
</feature>
<feature type="region of interest" description="Disordered" evidence="1">
    <location>
        <begin position="1062"/>
        <end position="1092"/>
    </location>
</feature>
<feature type="compositionally biased region" description="Polar residues" evidence="1">
    <location>
        <begin position="808"/>
        <end position="817"/>
    </location>
</feature>
<protein>
    <submittedName>
        <fullName evidence="2">Uncharacterized protein</fullName>
    </submittedName>
</protein>
<feature type="region of interest" description="Disordered" evidence="1">
    <location>
        <begin position="1139"/>
        <end position="1163"/>
    </location>
</feature>
<organism evidence="2 3">
    <name type="scientific">Mizuhopecten yessoensis</name>
    <name type="common">Japanese scallop</name>
    <name type="synonym">Patinopecten yessoensis</name>
    <dbReference type="NCBI Taxonomy" id="6573"/>
    <lineage>
        <taxon>Eukaryota</taxon>
        <taxon>Metazoa</taxon>
        <taxon>Spiralia</taxon>
        <taxon>Lophotrochozoa</taxon>
        <taxon>Mollusca</taxon>
        <taxon>Bivalvia</taxon>
        <taxon>Autobranchia</taxon>
        <taxon>Pteriomorphia</taxon>
        <taxon>Pectinida</taxon>
        <taxon>Pectinoidea</taxon>
        <taxon>Pectinidae</taxon>
        <taxon>Mizuhopecten</taxon>
    </lineage>
</organism>
<gene>
    <name evidence="2" type="ORF">KP79_PYT20019</name>
</gene>
<feature type="compositionally biased region" description="Basic and acidic residues" evidence="1">
    <location>
        <begin position="565"/>
        <end position="574"/>
    </location>
</feature>
<proteinExistence type="predicted"/>
<evidence type="ECO:0000256" key="1">
    <source>
        <dbReference type="SAM" id="MobiDB-lite"/>
    </source>
</evidence>
<name>A0A210QY46_MIZYE</name>
<accession>A0A210QY46</accession>
<feature type="compositionally biased region" description="Polar residues" evidence="1">
    <location>
        <begin position="917"/>
        <end position="941"/>
    </location>
</feature>
<feature type="compositionally biased region" description="Basic and acidic residues" evidence="1">
    <location>
        <begin position="391"/>
        <end position="400"/>
    </location>
</feature>
<feature type="compositionally biased region" description="Basic and acidic residues" evidence="1">
    <location>
        <begin position="475"/>
        <end position="490"/>
    </location>
</feature>
<feature type="compositionally biased region" description="Low complexity" evidence="1">
    <location>
        <begin position="1062"/>
        <end position="1085"/>
    </location>
</feature>
<feature type="compositionally biased region" description="Polar residues" evidence="1">
    <location>
        <begin position="492"/>
        <end position="507"/>
    </location>
</feature>
<sequence length="1739" mass="193333">MDAESGGSAPMDVGGDHALADLHGLDFEFVTSTENENIWCDQCKVLKQELQKLQQEHSLNYSTLKKKVISTDLLIKKYKAKCEDHDAQSKTVEDTSKKLEQVQRESSTLNVQLTSSLQQIEPLKKAKNALELELRQKVKEIQTLQDKLTASVAVTKQYESLAKSSTSEKDKTEEERKTNSKRLKELQASLNKQEQLMSKLKDENKTLKAEHLETVKKQRKLQHRLKVSVERFDKYWAILKEHDLLPKGEKRLRTASYLDSDESDLEELEENEVSHGFVGCHNMLKETGPGEEDKDSDEESLLWTFSPIVHALSPLPPSPAPPRQCDSPVDGLSQSDEDDQLAKQLEAELLQPNRKKFQKHIKNQVKGRTDSSIMKKSVEGRLLRRQSATVRDSESHLSDEEKLDETLVPESKKLQVLKDDSTCSLSKEEDLVRTSDTAIHTSPEEEQSEEIISPGRRRVSSRIDSNSDSDTDVNSTKKDSDRKKSQDLQEKSPINRTSTQVKEQVNFSKKNAARYSLRRSPRCEDVIPLGKRLTRSMSSPLKVSPKGSNSIRRHSPRLSLSSEMDCSKQEEGSTKDQSGVSVTLSSHKGNIKTKLDLEKLRRDYKAMQCSQIIKNTAEDDVNSQLYRRSKSKTILPTSGAKGRKNVATADNVCVDIKPPSSTSVIESCKQGENKEGIVLNNEVEKEENKKNSEAGRTERQSDVLKGTRGQNCVTEGTAKQSDELEGTKGQNHDVLEGTKGQNHDTDKTARQSDVLEGTKGQNHDTDKTARQSDVLEGTKGQNHGTEVTAKQSYVLEGTKGQNHDTEVTAKQSESSKGPSDKLEGQSDCTEKVSDNLRKSDETDKKKERSDLTEVKSDIKINGETESSQSKTLVDGNGSLLGVPGVNDVEGDAGIDETQRGIMSRQSSTGFILKPSFSIDSMTDQNLTPPQTPSPRSKSSGSLAFGEVTLEMHSSESALSSISKLSEGAAIDELRCNTETIGNECKSEMETIDQTKQVNKISKTKSVEKYSENTGEDYSLVKNSFLHKGDSVESCGDNMTAENYLSKPSTSTDTELSLPVYIPFSSQPHSSQNPPPSVTSSTVISPEMSSLSEDGSIMSEPIQISHSSSSSLVTASPVSPLPPSPIDFIIPFALSPLPPSPMHEQDPLSPLPGSPWEGDTEYTPLVRFSIREPSSENSSENTPVVTPVPNFLAAKSESPTPGTSAPAGEKAGDALCSFHAEAPAGAIYVKPKVVSNKRSSDLDDALHSKPKVTRTDVKQVTVKPRGEKTAAKRKSTSKLPCLVSAEKKLCTDIKADGHQPETQISQGSKRSQKSPEISAILLNVVQMVMEQYVDSPEVSTSKAVESLLATDKDEVVVLSAWIHWLVQHLLHSTVDSLTLLKPVYDSDQKPTSYKCPFLAEQEARLLQFYSELQQRRLLDDLKQKLLDSIWCSLSLSNLLPVTGASALSRMYTGVCRLDGDVECVRVMVFKLLVSTSLPFHSLGVAIAGVWPVVLYKANKDPHSVVTVIEQRITRTLNTGKQDDEKILECYHRLCNWCRVTSDSQILSKQLLLAMSAETRATKPCQDKIFSLMRSLELLFVMEPMEFFLIHGGLNYVCQKCTKPRKVKVGDCREQNFDPEYSKCVFRLLGCVLPKKRDARIKNINQAVKNLQKVLKSDVCVDVKHCVVETLLELCVLTPNLTLNVLRDWYDTYKSHVPRSLRQKIIWTRETMLKKYPVLKCPPFRCLSWIPTCEELCRCMR</sequence>
<feature type="compositionally biased region" description="Basic and acidic residues" evidence="1">
    <location>
        <begin position="720"/>
        <end position="750"/>
    </location>
</feature>
<feature type="compositionally biased region" description="Basic and acidic residues" evidence="1">
    <location>
        <begin position="818"/>
        <end position="862"/>
    </location>
</feature>
<dbReference type="STRING" id="6573.A0A210QY46"/>
<dbReference type="OrthoDB" id="6116385at2759"/>
<feature type="compositionally biased region" description="Polar residues" evidence="1">
    <location>
        <begin position="575"/>
        <end position="585"/>
    </location>
</feature>
<comment type="caution">
    <text evidence="2">The sequence shown here is derived from an EMBL/GenBank/DDBJ whole genome shotgun (WGS) entry which is preliminary data.</text>
</comment>
<feature type="compositionally biased region" description="Basic and acidic residues" evidence="1">
    <location>
        <begin position="410"/>
        <end position="433"/>
    </location>
</feature>
<feature type="compositionally biased region" description="Polar residues" evidence="1">
    <location>
        <begin position="536"/>
        <end position="550"/>
    </location>
</feature>
<feature type="region of interest" description="Disordered" evidence="1">
    <location>
        <begin position="679"/>
        <end position="947"/>
    </location>
</feature>
<feature type="region of interest" description="Disordered" evidence="1">
    <location>
        <begin position="536"/>
        <end position="585"/>
    </location>
</feature>
<feature type="compositionally biased region" description="Basic and acidic residues" evidence="1">
    <location>
        <begin position="166"/>
        <end position="183"/>
    </location>
</feature>
<feature type="region of interest" description="Disordered" evidence="1">
    <location>
        <begin position="352"/>
        <end position="507"/>
    </location>
</feature>